<proteinExistence type="predicted"/>
<accession>A0ABV0YIU2</accession>
<protein>
    <recommendedName>
        <fullName evidence="3">Secreted protein</fullName>
    </recommendedName>
</protein>
<evidence type="ECO:0008006" key="3">
    <source>
        <dbReference type="Google" id="ProtNLM"/>
    </source>
</evidence>
<sequence>MTTVALLSGLPAQVSPIETCHRCGGTSLVSRRTVSAKCSSKNHFSNSVQLINAASNHKSYHLRESLLSVQKYNVRSVQSCRPVLNHWSCVFQLLPPGSLQRTT</sequence>
<evidence type="ECO:0000313" key="2">
    <source>
        <dbReference type="Proteomes" id="UP001469553"/>
    </source>
</evidence>
<organism evidence="1 2">
    <name type="scientific">Ameca splendens</name>
    <dbReference type="NCBI Taxonomy" id="208324"/>
    <lineage>
        <taxon>Eukaryota</taxon>
        <taxon>Metazoa</taxon>
        <taxon>Chordata</taxon>
        <taxon>Craniata</taxon>
        <taxon>Vertebrata</taxon>
        <taxon>Euteleostomi</taxon>
        <taxon>Actinopterygii</taxon>
        <taxon>Neopterygii</taxon>
        <taxon>Teleostei</taxon>
        <taxon>Neoteleostei</taxon>
        <taxon>Acanthomorphata</taxon>
        <taxon>Ovalentaria</taxon>
        <taxon>Atherinomorphae</taxon>
        <taxon>Cyprinodontiformes</taxon>
        <taxon>Goodeidae</taxon>
        <taxon>Ameca</taxon>
    </lineage>
</organism>
<dbReference type="Proteomes" id="UP001469553">
    <property type="component" value="Unassembled WGS sequence"/>
</dbReference>
<keyword evidence="2" id="KW-1185">Reference proteome</keyword>
<evidence type="ECO:0000313" key="1">
    <source>
        <dbReference type="EMBL" id="MEQ2293739.1"/>
    </source>
</evidence>
<comment type="caution">
    <text evidence="1">The sequence shown here is derived from an EMBL/GenBank/DDBJ whole genome shotgun (WGS) entry which is preliminary data.</text>
</comment>
<reference evidence="1 2" key="1">
    <citation type="submission" date="2021-06" db="EMBL/GenBank/DDBJ databases">
        <authorList>
            <person name="Palmer J.M."/>
        </authorList>
    </citation>
    <scope>NUCLEOTIDE SEQUENCE [LARGE SCALE GENOMIC DNA]</scope>
    <source>
        <strain evidence="1 2">AS_MEX2019</strain>
        <tissue evidence="1">Muscle</tissue>
    </source>
</reference>
<name>A0ABV0YIU2_9TELE</name>
<dbReference type="EMBL" id="JAHRIP010034052">
    <property type="protein sequence ID" value="MEQ2293739.1"/>
    <property type="molecule type" value="Genomic_DNA"/>
</dbReference>
<gene>
    <name evidence="1" type="ORF">AMECASPLE_036559</name>
</gene>